<reference evidence="2" key="1">
    <citation type="submission" date="2019-03" db="EMBL/GenBank/DDBJ databases">
        <title>WGS assembly of Setaria viridis.</title>
        <authorList>
            <person name="Huang P."/>
            <person name="Jenkins J."/>
            <person name="Grimwood J."/>
            <person name="Barry K."/>
            <person name="Healey A."/>
            <person name="Mamidi S."/>
            <person name="Sreedasyam A."/>
            <person name="Shu S."/>
            <person name="Feldman M."/>
            <person name="Wu J."/>
            <person name="Yu Y."/>
            <person name="Chen C."/>
            <person name="Johnson J."/>
            <person name="Rokhsar D."/>
            <person name="Baxter I."/>
            <person name="Schmutz J."/>
            <person name="Brutnell T."/>
            <person name="Kellogg E."/>
        </authorList>
    </citation>
    <scope>NUCLEOTIDE SEQUENCE [LARGE SCALE GENOMIC DNA]</scope>
</reference>
<feature type="region of interest" description="Disordered" evidence="1">
    <location>
        <begin position="30"/>
        <end position="78"/>
    </location>
</feature>
<feature type="compositionally biased region" description="Polar residues" evidence="1">
    <location>
        <begin position="52"/>
        <end position="63"/>
    </location>
</feature>
<proteinExistence type="predicted"/>
<evidence type="ECO:0000313" key="3">
    <source>
        <dbReference type="Proteomes" id="UP000298652"/>
    </source>
</evidence>
<dbReference type="EMBL" id="CM016556">
    <property type="protein sequence ID" value="TKW17131.1"/>
    <property type="molecule type" value="Genomic_DNA"/>
</dbReference>
<keyword evidence="3" id="KW-1185">Reference proteome</keyword>
<gene>
    <name evidence="2" type="ORF">SEVIR_5G345800v2</name>
</gene>
<organism evidence="2 3">
    <name type="scientific">Setaria viridis</name>
    <name type="common">Green bristlegrass</name>
    <name type="synonym">Setaria italica subsp. viridis</name>
    <dbReference type="NCBI Taxonomy" id="4556"/>
    <lineage>
        <taxon>Eukaryota</taxon>
        <taxon>Viridiplantae</taxon>
        <taxon>Streptophyta</taxon>
        <taxon>Embryophyta</taxon>
        <taxon>Tracheophyta</taxon>
        <taxon>Spermatophyta</taxon>
        <taxon>Magnoliopsida</taxon>
        <taxon>Liliopsida</taxon>
        <taxon>Poales</taxon>
        <taxon>Poaceae</taxon>
        <taxon>PACMAD clade</taxon>
        <taxon>Panicoideae</taxon>
        <taxon>Panicodae</taxon>
        <taxon>Paniceae</taxon>
        <taxon>Cenchrinae</taxon>
        <taxon>Setaria</taxon>
    </lineage>
</organism>
<feature type="compositionally biased region" description="Pro residues" evidence="1">
    <location>
        <begin position="36"/>
        <end position="51"/>
    </location>
</feature>
<dbReference type="Proteomes" id="UP000298652">
    <property type="component" value="Chromosome 5"/>
</dbReference>
<sequence length="78" mass="8825">MEAERQRMDEEHRLRMEQMLQYMQKFATATSMGTPLPQPPVIFPPPQPPAHTPNQSVASNFQAQDPDLMQPFAGAPPH</sequence>
<evidence type="ECO:0000256" key="1">
    <source>
        <dbReference type="SAM" id="MobiDB-lite"/>
    </source>
</evidence>
<protein>
    <submittedName>
        <fullName evidence="2">Uncharacterized protein</fullName>
    </submittedName>
</protein>
<dbReference type="AlphaFoldDB" id="A0A4U6UL72"/>
<name>A0A4U6UL72_SETVI</name>
<evidence type="ECO:0000313" key="2">
    <source>
        <dbReference type="EMBL" id="TKW17131.1"/>
    </source>
</evidence>
<accession>A0A4U6UL72</accession>
<dbReference type="Gramene" id="TKW17131">
    <property type="protein sequence ID" value="TKW17131"/>
    <property type="gene ID" value="SEVIR_5G345800v2"/>
</dbReference>